<dbReference type="RefSeq" id="WP_165407704.1">
    <property type="nucleotide sequence ID" value="NZ_CP069764.1"/>
</dbReference>
<evidence type="ECO:0000313" key="5">
    <source>
        <dbReference type="Proteomes" id="UP001318920"/>
    </source>
</evidence>
<proteinExistence type="predicted"/>
<organism evidence="2 4">
    <name type="scientific">Citrobacter cronae</name>
    <dbReference type="NCBI Taxonomy" id="1748967"/>
    <lineage>
        <taxon>Bacteria</taxon>
        <taxon>Pseudomonadati</taxon>
        <taxon>Pseudomonadota</taxon>
        <taxon>Gammaproteobacteria</taxon>
        <taxon>Enterobacterales</taxon>
        <taxon>Enterobacteriaceae</taxon>
        <taxon>Citrobacter</taxon>
        <taxon>Citrobacter freundii complex</taxon>
    </lineage>
</organism>
<protein>
    <submittedName>
        <fullName evidence="2">Uncharacterized protein</fullName>
    </submittedName>
</protein>
<dbReference type="AlphaFoldDB" id="A0A7X1EGC6"/>
<dbReference type="EMBL" id="JADWNA010000005">
    <property type="protein sequence ID" value="MBJ8390475.1"/>
    <property type="molecule type" value="Genomic_DNA"/>
</dbReference>
<dbReference type="EMBL" id="JACLAG010000001">
    <property type="protein sequence ID" value="MBC2619593.1"/>
    <property type="molecule type" value="Genomic_DNA"/>
</dbReference>
<accession>A0A7X1EGC6</accession>
<dbReference type="Proteomes" id="UP000548504">
    <property type="component" value="Unassembled WGS sequence"/>
</dbReference>
<dbReference type="Proteomes" id="UP001318920">
    <property type="component" value="Unassembled WGS sequence"/>
</dbReference>
<reference evidence="2 4" key="1">
    <citation type="submission" date="2020-08" db="EMBL/GenBank/DDBJ databases">
        <title>Emergence and comparative genomics analysis of Citrobacter in Fennec fox imported from North Africa to China.</title>
        <authorList>
            <person name="Zheng B."/>
        </authorList>
    </citation>
    <scope>NUCLEOTIDE SEQUENCE [LARGE SCALE GENOMIC DNA]</scope>
    <source>
        <strain evidence="2 4">FF141</strain>
    </source>
</reference>
<evidence type="ECO:0000313" key="4">
    <source>
        <dbReference type="Proteomes" id="UP000548504"/>
    </source>
</evidence>
<evidence type="ECO:0000313" key="2">
    <source>
        <dbReference type="EMBL" id="MBC2619593.1"/>
    </source>
</evidence>
<evidence type="ECO:0000256" key="1">
    <source>
        <dbReference type="SAM" id="MobiDB-lite"/>
    </source>
</evidence>
<keyword evidence="5" id="KW-1185">Reference proteome</keyword>
<dbReference type="GeneID" id="69488845"/>
<feature type="region of interest" description="Disordered" evidence="1">
    <location>
        <begin position="1"/>
        <end position="40"/>
    </location>
</feature>
<gene>
    <name evidence="2" type="ORF">H7I73_08055</name>
    <name evidence="3" type="ORF">I6M80_09435</name>
</gene>
<name>A0A7X1EGC6_9ENTR</name>
<comment type="caution">
    <text evidence="2">The sequence shown here is derived from an EMBL/GenBank/DDBJ whole genome shotgun (WGS) entry which is preliminary data.</text>
</comment>
<reference evidence="3 5" key="2">
    <citation type="submission" date="2020-11" db="EMBL/GenBank/DDBJ databases">
        <title>Enhanced detection system for hospital associated transmission using whole genome sequencing surveillance.</title>
        <authorList>
            <person name="Harrison L.H."/>
            <person name="Van Tyne D."/>
            <person name="Marsh J.W."/>
            <person name="Griffith M.P."/>
            <person name="Snyder D.J."/>
            <person name="Cooper V.S."/>
            <person name="Mustapha M."/>
        </authorList>
    </citation>
    <scope>NUCLEOTIDE SEQUENCE [LARGE SCALE GENOMIC DNA]</scope>
    <source>
        <strain evidence="3 5">CB00171</strain>
    </source>
</reference>
<feature type="compositionally biased region" description="Polar residues" evidence="1">
    <location>
        <begin position="1"/>
        <end position="11"/>
    </location>
</feature>
<evidence type="ECO:0000313" key="3">
    <source>
        <dbReference type="EMBL" id="MBJ8390475.1"/>
    </source>
</evidence>
<sequence length="55" mass="6093">MSAPEQHTTVTPAPHENEPDSNTGAENGPEIPTSWTLSPEQRAFIDLFTDDEQKQ</sequence>